<evidence type="ECO:0000259" key="3">
    <source>
        <dbReference type="PROSITE" id="PS50021"/>
    </source>
</evidence>
<dbReference type="InterPro" id="IPR050540">
    <property type="entry name" value="F-actin_Monoox_Mical"/>
</dbReference>
<proteinExistence type="predicted"/>
<dbReference type="SMART" id="SM00033">
    <property type="entry name" value="CH"/>
    <property type="match status" value="1"/>
</dbReference>
<evidence type="ECO:0000256" key="2">
    <source>
        <dbReference type="SAM" id="MobiDB-lite"/>
    </source>
</evidence>
<evidence type="ECO:0000256" key="1">
    <source>
        <dbReference type="SAM" id="Coils"/>
    </source>
</evidence>
<dbReference type="OrthoDB" id="10017054at2759"/>
<dbReference type="EMBL" id="CAJNOJ010000472">
    <property type="protein sequence ID" value="CAF1459888.1"/>
    <property type="molecule type" value="Genomic_DNA"/>
</dbReference>
<evidence type="ECO:0000313" key="4">
    <source>
        <dbReference type="EMBL" id="CAF1459888.1"/>
    </source>
</evidence>
<organism evidence="4 5">
    <name type="scientific">Adineta ricciae</name>
    <name type="common">Rotifer</name>
    <dbReference type="NCBI Taxonomy" id="249248"/>
    <lineage>
        <taxon>Eukaryota</taxon>
        <taxon>Metazoa</taxon>
        <taxon>Spiralia</taxon>
        <taxon>Gnathifera</taxon>
        <taxon>Rotifera</taxon>
        <taxon>Eurotatoria</taxon>
        <taxon>Bdelloidea</taxon>
        <taxon>Adinetida</taxon>
        <taxon>Adinetidae</taxon>
        <taxon>Adineta</taxon>
    </lineage>
</organism>
<dbReference type="Gene3D" id="1.10.418.10">
    <property type="entry name" value="Calponin-like domain"/>
    <property type="match status" value="1"/>
</dbReference>
<feature type="compositionally biased region" description="Polar residues" evidence="2">
    <location>
        <begin position="11"/>
        <end position="20"/>
    </location>
</feature>
<evidence type="ECO:0000313" key="5">
    <source>
        <dbReference type="Proteomes" id="UP000663852"/>
    </source>
</evidence>
<dbReference type="PANTHER" id="PTHR23167">
    <property type="entry name" value="CALPONIN HOMOLOGY DOMAIN-CONTAINING PROTEIN DDB_G0272472-RELATED"/>
    <property type="match status" value="1"/>
</dbReference>
<dbReference type="PROSITE" id="PS50021">
    <property type="entry name" value="CH"/>
    <property type="match status" value="1"/>
</dbReference>
<dbReference type="InterPro" id="IPR001715">
    <property type="entry name" value="CH_dom"/>
</dbReference>
<gene>
    <name evidence="4" type="ORF">EDS130_LOCUS40083</name>
</gene>
<dbReference type="Proteomes" id="UP000663852">
    <property type="component" value="Unassembled WGS sequence"/>
</dbReference>
<feature type="compositionally biased region" description="Polar residues" evidence="2">
    <location>
        <begin position="593"/>
        <end position="603"/>
    </location>
</feature>
<feature type="region of interest" description="Disordered" evidence="2">
    <location>
        <begin position="28"/>
        <end position="62"/>
    </location>
</feature>
<dbReference type="AlphaFoldDB" id="A0A815QAV6"/>
<feature type="region of interest" description="Disordered" evidence="2">
    <location>
        <begin position="570"/>
        <end position="617"/>
    </location>
</feature>
<reference evidence="4" key="1">
    <citation type="submission" date="2021-02" db="EMBL/GenBank/DDBJ databases">
        <authorList>
            <person name="Nowell W R."/>
        </authorList>
    </citation>
    <scope>NUCLEOTIDE SEQUENCE</scope>
</reference>
<dbReference type="InterPro" id="IPR036872">
    <property type="entry name" value="CH_dom_sf"/>
</dbReference>
<feature type="coiled-coil region" evidence="1">
    <location>
        <begin position="297"/>
        <end position="338"/>
    </location>
</feature>
<protein>
    <recommendedName>
        <fullName evidence="3">Calponin-homology (CH) domain-containing protein</fullName>
    </recommendedName>
</protein>
<feature type="compositionally biased region" description="Polar residues" evidence="2">
    <location>
        <begin position="570"/>
        <end position="582"/>
    </location>
</feature>
<feature type="region of interest" description="Disordered" evidence="2">
    <location>
        <begin position="75"/>
        <end position="105"/>
    </location>
</feature>
<feature type="region of interest" description="Disordered" evidence="2">
    <location>
        <begin position="1"/>
        <end position="20"/>
    </location>
</feature>
<feature type="coiled-coil region" evidence="1">
    <location>
        <begin position="396"/>
        <end position="490"/>
    </location>
</feature>
<dbReference type="Pfam" id="PF00307">
    <property type="entry name" value="CH"/>
    <property type="match status" value="1"/>
</dbReference>
<feature type="coiled-coil region" evidence="1">
    <location>
        <begin position="210"/>
        <end position="268"/>
    </location>
</feature>
<feature type="compositionally biased region" description="Low complexity" evidence="2">
    <location>
        <begin position="29"/>
        <end position="43"/>
    </location>
</feature>
<feature type="compositionally biased region" description="Polar residues" evidence="2">
    <location>
        <begin position="90"/>
        <end position="105"/>
    </location>
</feature>
<comment type="caution">
    <text evidence="4">The sequence shown here is derived from an EMBL/GenBank/DDBJ whole genome shotgun (WGS) entry which is preliminary data.</text>
</comment>
<dbReference type="PANTHER" id="PTHR23167:SF69">
    <property type="entry name" value="FI18193P1"/>
    <property type="match status" value="1"/>
</dbReference>
<sequence length="827" mass="95794">MRLFRRFRKTNPPTSSPTSLQTVVVNKASNSPSNNSLLTSTFSEPYNNSNGKSMPIAHSIPVSRTDVRHKNEVEVELKPPPQQQQQPQQTRNTFQNNVSPMSTVSYPPVVRPIGITNNRVPAMFFDENTPSQHYQTPKRRILTNSAQTQTFNQNDQYLQQLKALNEETVVKNEKIHILLRELTDCQVIIKQQEQQLVNGKKERDQLCSIVDERSNDLRNLKQKNEQLEQMIRNEHEHKTDEKKLISLLQESQEEREQLINQQRQTHERIYKFEEQLKYYENDAAKMRDHLLCSKLKLDKKTDENECLTNELANMKKRCDRLEQENQKFKLQIDFERKKNEECTKLKALVDIELQNSIEKFRSQRYEYETKIGSLDEALKYSQKQNQILQQNQRLIDEKHENDVHQLKHHIRELEVKIEEVIKDKALLSIRCGELIDENRKLEKALTDKEDDYDEKLCCYKEKNLCLSTQVEEMEKKLNETKKQLDIVTMEKDETLADMLVAVRVASELRYDAEDRLNKANDDLKRVTEHIAQERAMNKAVQRKQMQGNRSSDEATDYGHVKIKDMIRTLEANSRNHPTSNPVEASARQRPLSHPTSRLETSAEPTVHHHRPFDTSTDDAKILSSTKTESPQLNLTQRSDVGMRSITNEQYAEMKSIVETVFARMPGSVCKRDALLKWCVEKLAAYGIQITNFSNSWTDGIAFCSLLHAFLPDRVDLEMIKKESKKKRFEIAFDIASSVGIVSVLDVDEMCSSEWPDWERVMYYIALIFRHFEGTTLTEPISPILPIPQASSSPLSSTFNTTSSPSLCVSLRSPNTIPTKLCSPLQTV</sequence>
<accession>A0A815QAV6</accession>
<feature type="domain" description="Calponin-homology (CH)" evidence="3">
    <location>
        <begin position="668"/>
        <end position="772"/>
    </location>
</feature>
<dbReference type="SUPFAM" id="SSF47576">
    <property type="entry name" value="Calponin-homology domain, CH-domain"/>
    <property type="match status" value="1"/>
</dbReference>
<name>A0A815QAV6_ADIRI</name>
<keyword evidence="1" id="KW-0175">Coiled coil</keyword>